<protein>
    <submittedName>
        <fullName evidence="2">Maleylpyruvate isomerase N-terminal domain-containing protein</fullName>
    </submittedName>
</protein>
<dbReference type="PANTHER" id="PTHR40758:SF1">
    <property type="entry name" value="CONSERVED PROTEIN"/>
    <property type="match status" value="1"/>
</dbReference>
<dbReference type="Pfam" id="PF11716">
    <property type="entry name" value="MDMPI_N"/>
    <property type="match status" value="1"/>
</dbReference>
<reference evidence="3" key="1">
    <citation type="journal article" date="2019" name="Int. J. Syst. Evol. Microbiol.">
        <title>The Global Catalogue of Microorganisms (GCM) 10K type strain sequencing project: providing services to taxonomists for standard genome sequencing and annotation.</title>
        <authorList>
            <consortium name="The Broad Institute Genomics Platform"/>
            <consortium name="The Broad Institute Genome Sequencing Center for Infectious Disease"/>
            <person name="Wu L."/>
            <person name="Ma J."/>
        </authorList>
    </citation>
    <scope>NUCLEOTIDE SEQUENCE [LARGE SCALE GENOMIC DNA]</scope>
    <source>
        <strain evidence="3">CCUG 50754</strain>
    </source>
</reference>
<dbReference type="InterPro" id="IPR024344">
    <property type="entry name" value="MDMPI_metal-binding"/>
</dbReference>
<sequence length="253" mass="27777">MSAPEASPSAMHLAGVRAASDAFLSACTALREDAPIHSVAWPTVGDMIDHLGNIQCWATEVLRTGDPIGRREFARPDGADRRAWFAEVSAGLTEVLEETAADRPCWTLFDAPRLSGFWARRMMAEATKHLWDVRTATDPNPVMPSELSLDAQADVLDEFVAVFVAAARARGIPALPRNLVLSATDIEREWFFQTDWQVTTDAAPAVDAEVLRARVGDLVLFVWERATPAAHPERFTSTTDEAVRAFAETPIHL</sequence>
<gene>
    <name evidence="2" type="ORF">ACFQZV_09600</name>
</gene>
<evidence type="ECO:0000313" key="2">
    <source>
        <dbReference type="EMBL" id="MFD0781543.1"/>
    </source>
</evidence>
<dbReference type="GO" id="GO:0016853">
    <property type="term" value="F:isomerase activity"/>
    <property type="evidence" value="ECO:0007669"/>
    <property type="project" value="UniProtKB-KW"/>
</dbReference>
<keyword evidence="3" id="KW-1185">Reference proteome</keyword>
<dbReference type="Proteomes" id="UP001597042">
    <property type="component" value="Unassembled WGS sequence"/>
</dbReference>
<dbReference type="RefSeq" id="WP_378751993.1">
    <property type="nucleotide sequence ID" value="NZ_JBHSSV010000007.1"/>
</dbReference>
<feature type="domain" description="Mycothiol-dependent maleylpyruvate isomerase metal-binding" evidence="1">
    <location>
        <begin position="17"/>
        <end position="134"/>
    </location>
</feature>
<evidence type="ECO:0000259" key="1">
    <source>
        <dbReference type="Pfam" id="PF11716"/>
    </source>
</evidence>
<dbReference type="EMBL" id="JBHTIM010000001">
    <property type="protein sequence ID" value="MFD0781543.1"/>
    <property type="molecule type" value="Genomic_DNA"/>
</dbReference>
<evidence type="ECO:0000313" key="3">
    <source>
        <dbReference type="Proteomes" id="UP001597042"/>
    </source>
</evidence>
<keyword evidence="2" id="KW-0413">Isomerase</keyword>
<organism evidence="2 3">
    <name type="scientific">Microbacterium koreense</name>
    <dbReference type="NCBI Taxonomy" id="323761"/>
    <lineage>
        <taxon>Bacteria</taxon>
        <taxon>Bacillati</taxon>
        <taxon>Actinomycetota</taxon>
        <taxon>Actinomycetes</taxon>
        <taxon>Micrococcales</taxon>
        <taxon>Microbacteriaceae</taxon>
        <taxon>Microbacterium</taxon>
    </lineage>
</organism>
<dbReference type="PANTHER" id="PTHR40758">
    <property type="entry name" value="CONSERVED PROTEIN"/>
    <property type="match status" value="1"/>
</dbReference>
<name>A0ABW2ZSW6_9MICO</name>
<accession>A0ABW2ZSW6</accession>
<proteinExistence type="predicted"/>
<comment type="caution">
    <text evidence="2">The sequence shown here is derived from an EMBL/GenBank/DDBJ whole genome shotgun (WGS) entry which is preliminary data.</text>
</comment>